<accession>A0A1E8GLV6</accession>
<keyword evidence="4 10" id="KW-0808">Transferase</keyword>
<evidence type="ECO:0000313" key="11">
    <source>
        <dbReference type="Proteomes" id="UP000178622"/>
    </source>
</evidence>
<dbReference type="Proteomes" id="UP000178622">
    <property type="component" value="Unassembled WGS sequence"/>
</dbReference>
<dbReference type="OrthoDB" id="118633at2"/>
<name>A0A1E8GLV6_9LACT</name>
<dbReference type="SUPFAM" id="SSF55729">
    <property type="entry name" value="Acyl-CoA N-acyltransferases (Nat)"/>
    <property type="match status" value="1"/>
</dbReference>
<proteinExistence type="predicted"/>
<evidence type="ECO:0000259" key="9">
    <source>
        <dbReference type="PROSITE" id="PS51186"/>
    </source>
</evidence>
<dbReference type="EMBL" id="MKIR01000020">
    <property type="protein sequence ID" value="OFI49222.1"/>
    <property type="molecule type" value="Genomic_DNA"/>
</dbReference>
<organism evidence="10 11">
    <name type="scientific">Floricoccus tropicus</name>
    <dbReference type="NCBI Taxonomy" id="1859473"/>
    <lineage>
        <taxon>Bacteria</taxon>
        <taxon>Bacillati</taxon>
        <taxon>Bacillota</taxon>
        <taxon>Bacilli</taxon>
        <taxon>Lactobacillales</taxon>
        <taxon>Streptococcaceae</taxon>
        <taxon>Floricoccus</taxon>
    </lineage>
</organism>
<comment type="subunit">
    <text evidence="1">Homodimer.</text>
</comment>
<dbReference type="InterPro" id="IPR016181">
    <property type="entry name" value="Acyl_CoA_acyltransferase"/>
</dbReference>
<sequence length="144" mass="16576">MIKKANIENLEIVSSLAKSLWPDNNLDDLREEFTGILNDKEAAIFLQEDNGEFIGFAQCQLRHDYVEGCDSSPVGYLEGIYIKENRRRQGFAHDLLRACQEWACESDCLEFASDCELDNLDSLAFHIKMGFMEVNRIICFKKEL</sequence>
<dbReference type="Gene3D" id="3.40.630.30">
    <property type="match status" value="1"/>
</dbReference>
<evidence type="ECO:0000256" key="2">
    <source>
        <dbReference type="ARBA" id="ARBA00012888"/>
    </source>
</evidence>
<dbReference type="InterPro" id="IPR000182">
    <property type="entry name" value="GNAT_dom"/>
</dbReference>
<dbReference type="Pfam" id="PF00583">
    <property type="entry name" value="Acetyltransf_1"/>
    <property type="match status" value="1"/>
</dbReference>
<dbReference type="CDD" id="cd04301">
    <property type="entry name" value="NAT_SF"/>
    <property type="match status" value="1"/>
</dbReference>
<keyword evidence="6" id="KW-0012">Acyltransferase</keyword>
<reference evidence="11" key="1">
    <citation type="submission" date="2016-09" db="EMBL/GenBank/DDBJ databases">
        <title>Draft genome sequence of a novel species of the family Streptococcaceae isolated from flowers.</title>
        <authorList>
            <person name="Chuah L.-O."/>
            <person name="Yap K.-P."/>
            <person name="Thong K.L."/>
            <person name="Liong M.T."/>
            <person name="Ahmad R."/>
            <person name="Rusul G."/>
        </authorList>
    </citation>
    <scope>NUCLEOTIDE SEQUENCE [LARGE SCALE GENOMIC DNA]</scope>
    <source>
        <strain evidence="11">DF1</strain>
    </source>
</reference>
<comment type="catalytic activity">
    <reaction evidence="8">
        <text>kanamycin B + acetyl-CoA = N(6')-acetylkanamycin B + CoA + H(+)</text>
        <dbReference type="Rhea" id="RHEA:16449"/>
        <dbReference type="ChEBI" id="CHEBI:15378"/>
        <dbReference type="ChEBI" id="CHEBI:57287"/>
        <dbReference type="ChEBI" id="CHEBI:57288"/>
        <dbReference type="ChEBI" id="CHEBI:58390"/>
        <dbReference type="ChEBI" id="CHEBI:58549"/>
        <dbReference type="EC" id="2.3.1.82"/>
    </reaction>
</comment>
<evidence type="ECO:0000256" key="5">
    <source>
        <dbReference type="ARBA" id="ARBA00023251"/>
    </source>
</evidence>
<dbReference type="EC" id="2.3.1.82" evidence="2"/>
<comment type="caution">
    <text evidence="10">The sequence shown here is derived from an EMBL/GenBank/DDBJ whole genome shotgun (WGS) entry which is preliminary data.</text>
</comment>
<evidence type="ECO:0000256" key="4">
    <source>
        <dbReference type="ARBA" id="ARBA00022679"/>
    </source>
</evidence>
<feature type="domain" description="N-acetyltransferase" evidence="9">
    <location>
        <begin position="1"/>
        <end position="144"/>
    </location>
</feature>
<evidence type="ECO:0000256" key="7">
    <source>
        <dbReference type="ARBA" id="ARBA00029660"/>
    </source>
</evidence>
<dbReference type="AlphaFoldDB" id="A0A1E8GLV6"/>
<keyword evidence="11" id="KW-1185">Reference proteome</keyword>
<evidence type="ECO:0000256" key="8">
    <source>
        <dbReference type="ARBA" id="ARBA00048923"/>
    </source>
</evidence>
<gene>
    <name evidence="10" type="ORF">BG261_03895</name>
</gene>
<keyword evidence="5" id="KW-0046">Antibiotic resistance</keyword>
<dbReference type="PROSITE" id="PS51186">
    <property type="entry name" value="GNAT"/>
    <property type="match status" value="1"/>
</dbReference>
<dbReference type="RefSeq" id="WP_070792260.1">
    <property type="nucleotide sequence ID" value="NZ_MKIR01000020.1"/>
</dbReference>
<dbReference type="GO" id="GO:0046677">
    <property type="term" value="P:response to antibiotic"/>
    <property type="evidence" value="ECO:0007669"/>
    <property type="project" value="UniProtKB-KW"/>
</dbReference>
<evidence type="ECO:0000256" key="1">
    <source>
        <dbReference type="ARBA" id="ARBA00011738"/>
    </source>
</evidence>
<dbReference type="InterPro" id="IPR024170">
    <property type="entry name" value="Aminoglycoside_N6-AcTrfrase"/>
</dbReference>
<evidence type="ECO:0000313" key="10">
    <source>
        <dbReference type="EMBL" id="OFI49222.1"/>
    </source>
</evidence>
<evidence type="ECO:0000256" key="3">
    <source>
        <dbReference type="ARBA" id="ARBA00017677"/>
    </source>
</evidence>
<dbReference type="STRING" id="1859473.BG261_03895"/>
<dbReference type="GO" id="GO:0047663">
    <property type="term" value="F:aminoglycoside 6'-N-acetyltransferase activity"/>
    <property type="evidence" value="ECO:0007669"/>
    <property type="project" value="UniProtKB-EC"/>
</dbReference>
<protein>
    <recommendedName>
        <fullName evidence="3">Aminoglycoside N(6')-acetyltransferase type 1</fullName>
        <ecNumber evidence="2">2.3.1.82</ecNumber>
    </recommendedName>
    <alternativeName>
        <fullName evidence="7">Aminoglycoside resistance protein</fullName>
    </alternativeName>
</protein>
<dbReference type="PIRSF" id="PIRSF000452">
    <property type="entry name" value="6-N-acetyltransf"/>
    <property type="match status" value="1"/>
</dbReference>
<dbReference type="NCBIfam" id="NF043067">
    <property type="entry name" value="AAC_6p_group_E"/>
    <property type="match status" value="1"/>
</dbReference>
<evidence type="ECO:0000256" key="6">
    <source>
        <dbReference type="ARBA" id="ARBA00023315"/>
    </source>
</evidence>